<evidence type="ECO:0000313" key="1">
    <source>
        <dbReference type="EMBL" id="KAK9886405.1"/>
    </source>
</evidence>
<dbReference type="Proteomes" id="UP001431783">
    <property type="component" value="Unassembled WGS sequence"/>
</dbReference>
<dbReference type="AlphaFoldDB" id="A0AAW1UV75"/>
<keyword evidence="2" id="KW-1185">Reference proteome</keyword>
<dbReference type="EMBL" id="JARQZJ010000100">
    <property type="protein sequence ID" value="KAK9886405.1"/>
    <property type="molecule type" value="Genomic_DNA"/>
</dbReference>
<comment type="caution">
    <text evidence="1">The sequence shown here is derived from an EMBL/GenBank/DDBJ whole genome shotgun (WGS) entry which is preliminary data.</text>
</comment>
<sequence>MVCVCPTSLPNHHLSALLAPEDITSNSELCESVRWQNTLDNAIGIGLKPYKLIDKRKLGVIDVWMPCGELNPFGGEEMERSRLLNFE</sequence>
<reference evidence="1 2" key="1">
    <citation type="submission" date="2023-03" db="EMBL/GenBank/DDBJ databases">
        <title>Genome insight into feeding habits of ladybird beetles.</title>
        <authorList>
            <person name="Li H.-S."/>
            <person name="Huang Y.-H."/>
            <person name="Pang H."/>
        </authorList>
    </citation>
    <scope>NUCLEOTIDE SEQUENCE [LARGE SCALE GENOMIC DNA]</scope>
    <source>
        <strain evidence="1">SYSU_2023b</strain>
        <tissue evidence="1">Whole body</tissue>
    </source>
</reference>
<proteinExistence type="predicted"/>
<protein>
    <submittedName>
        <fullName evidence="1">Uncharacterized protein</fullName>
    </submittedName>
</protein>
<evidence type="ECO:0000313" key="2">
    <source>
        <dbReference type="Proteomes" id="UP001431783"/>
    </source>
</evidence>
<name>A0AAW1UV75_9CUCU</name>
<organism evidence="1 2">
    <name type="scientific">Henosepilachna vigintioctopunctata</name>
    <dbReference type="NCBI Taxonomy" id="420089"/>
    <lineage>
        <taxon>Eukaryota</taxon>
        <taxon>Metazoa</taxon>
        <taxon>Ecdysozoa</taxon>
        <taxon>Arthropoda</taxon>
        <taxon>Hexapoda</taxon>
        <taxon>Insecta</taxon>
        <taxon>Pterygota</taxon>
        <taxon>Neoptera</taxon>
        <taxon>Endopterygota</taxon>
        <taxon>Coleoptera</taxon>
        <taxon>Polyphaga</taxon>
        <taxon>Cucujiformia</taxon>
        <taxon>Coccinelloidea</taxon>
        <taxon>Coccinellidae</taxon>
        <taxon>Epilachninae</taxon>
        <taxon>Epilachnini</taxon>
        <taxon>Henosepilachna</taxon>
    </lineage>
</organism>
<gene>
    <name evidence="1" type="ORF">WA026_016681</name>
</gene>
<accession>A0AAW1UV75</accession>